<reference evidence="2 3" key="1">
    <citation type="submission" date="2017-09" db="EMBL/GenBank/DDBJ databases">
        <authorList>
            <person name="Ehlers B."/>
            <person name="Leendertz F.H."/>
        </authorList>
    </citation>
    <scope>NUCLEOTIDE SEQUENCE [LARGE SCALE GENOMIC DNA]</scope>
    <source>
        <strain evidence="2 3">CGMCC 4.6857</strain>
    </source>
</reference>
<name>A0A285H6L3_9ACTN</name>
<dbReference type="InterPro" id="IPR016040">
    <property type="entry name" value="NAD(P)-bd_dom"/>
</dbReference>
<dbReference type="Proteomes" id="UP000219612">
    <property type="component" value="Unassembled WGS sequence"/>
</dbReference>
<accession>A0A285H6L3</accession>
<dbReference type="Pfam" id="PF13460">
    <property type="entry name" value="NAD_binding_10"/>
    <property type="match status" value="1"/>
</dbReference>
<dbReference type="GO" id="GO:0016646">
    <property type="term" value="F:oxidoreductase activity, acting on the CH-NH group of donors, NAD or NADP as acceptor"/>
    <property type="evidence" value="ECO:0007669"/>
    <property type="project" value="TreeGrafter"/>
</dbReference>
<dbReference type="Gene3D" id="3.40.50.720">
    <property type="entry name" value="NAD(P)-binding Rossmann-like Domain"/>
    <property type="match status" value="1"/>
</dbReference>
<dbReference type="RefSeq" id="WP_097319849.1">
    <property type="nucleotide sequence ID" value="NZ_OBDY01000003.1"/>
</dbReference>
<dbReference type="PANTHER" id="PTHR43355:SF2">
    <property type="entry name" value="FLAVIN REDUCTASE (NADPH)"/>
    <property type="match status" value="1"/>
</dbReference>
<dbReference type="SUPFAM" id="SSF51735">
    <property type="entry name" value="NAD(P)-binding Rossmann-fold domains"/>
    <property type="match status" value="1"/>
</dbReference>
<dbReference type="PANTHER" id="PTHR43355">
    <property type="entry name" value="FLAVIN REDUCTASE (NADPH)"/>
    <property type="match status" value="1"/>
</dbReference>
<evidence type="ECO:0000313" key="2">
    <source>
        <dbReference type="EMBL" id="SNY31399.1"/>
    </source>
</evidence>
<dbReference type="InterPro" id="IPR036291">
    <property type="entry name" value="NAD(P)-bd_dom_sf"/>
</dbReference>
<protein>
    <recommendedName>
        <fullName evidence="1">NAD(P)-binding domain-containing protein</fullName>
    </recommendedName>
</protein>
<evidence type="ECO:0000313" key="3">
    <source>
        <dbReference type="Proteomes" id="UP000219612"/>
    </source>
</evidence>
<feature type="domain" description="NAD(P)-binding" evidence="1">
    <location>
        <begin position="8"/>
        <end position="198"/>
    </location>
</feature>
<dbReference type="InterPro" id="IPR051606">
    <property type="entry name" value="Polyketide_Oxido-like"/>
</dbReference>
<evidence type="ECO:0000259" key="1">
    <source>
        <dbReference type="Pfam" id="PF13460"/>
    </source>
</evidence>
<dbReference type="AlphaFoldDB" id="A0A285H6L3"/>
<organism evidence="2 3">
    <name type="scientific">Paractinoplanes atraurantiacus</name>
    <dbReference type="NCBI Taxonomy" id="1036182"/>
    <lineage>
        <taxon>Bacteria</taxon>
        <taxon>Bacillati</taxon>
        <taxon>Actinomycetota</taxon>
        <taxon>Actinomycetes</taxon>
        <taxon>Micromonosporales</taxon>
        <taxon>Micromonosporaceae</taxon>
        <taxon>Paractinoplanes</taxon>
    </lineage>
</organism>
<dbReference type="EMBL" id="OBDY01000003">
    <property type="protein sequence ID" value="SNY31399.1"/>
    <property type="molecule type" value="Genomic_DNA"/>
</dbReference>
<keyword evidence="3" id="KW-1185">Reference proteome</keyword>
<dbReference type="OrthoDB" id="3191258at2"/>
<sequence length="214" mass="21847">MITIAIIGVTGFAGSHIARAATARGHRVEGVSRNLPADPIEGASYNAAPVSDDAVLKRVVADADVVVASLSPRGDLAGKLTEAVARIATEAAAAGTRLIVVGGAGALRVAPDGPRVADGDSLPAFLIEESRQTAAVVAWLEQSAPDGLNWTYISPAFGFSPRDPGEATGSYTFAGNQATFDSKISAPDFAAAVTDEIEADTRSGHISVYSEITA</sequence>
<gene>
    <name evidence="2" type="ORF">SAMN05421748_103551</name>
</gene>
<proteinExistence type="predicted"/>